<feature type="region of interest" description="Disordered" evidence="1">
    <location>
        <begin position="129"/>
        <end position="153"/>
    </location>
</feature>
<reference evidence="2" key="1">
    <citation type="submission" date="2023-04" db="EMBL/GenBank/DDBJ databases">
        <title>Ambrosiozyma monospora NBRC 1965.</title>
        <authorList>
            <person name="Ichikawa N."/>
            <person name="Sato H."/>
            <person name="Tonouchi N."/>
        </authorList>
    </citation>
    <scope>NUCLEOTIDE SEQUENCE</scope>
    <source>
        <strain evidence="2">NBRC 1965</strain>
    </source>
</reference>
<gene>
    <name evidence="2" type="ORF">Amon01_000838200</name>
</gene>
<dbReference type="Proteomes" id="UP001165063">
    <property type="component" value="Unassembled WGS sequence"/>
</dbReference>
<dbReference type="OrthoDB" id="4036304at2759"/>
<comment type="caution">
    <text evidence="2">The sequence shown here is derived from an EMBL/GenBank/DDBJ whole genome shotgun (WGS) entry which is preliminary data.</text>
</comment>
<protein>
    <submittedName>
        <fullName evidence="2">Unnamed protein product</fullName>
    </submittedName>
</protein>
<feature type="compositionally biased region" description="Polar residues" evidence="1">
    <location>
        <begin position="197"/>
        <end position="209"/>
    </location>
</feature>
<evidence type="ECO:0000313" key="2">
    <source>
        <dbReference type="EMBL" id="GMG56315.1"/>
    </source>
</evidence>
<evidence type="ECO:0000256" key="1">
    <source>
        <dbReference type="SAM" id="MobiDB-lite"/>
    </source>
</evidence>
<name>A0A9W6Z5M4_AMBMO</name>
<feature type="compositionally biased region" description="Low complexity" evidence="1">
    <location>
        <begin position="50"/>
        <end position="64"/>
    </location>
</feature>
<feature type="region of interest" description="Disordered" evidence="1">
    <location>
        <begin position="1"/>
        <end position="76"/>
    </location>
</feature>
<dbReference type="EMBL" id="BSXU01007220">
    <property type="protein sequence ID" value="GMG56315.1"/>
    <property type="molecule type" value="Genomic_DNA"/>
</dbReference>
<organism evidence="2 3">
    <name type="scientific">Ambrosiozyma monospora</name>
    <name type="common">Yeast</name>
    <name type="synonym">Endomycopsis monosporus</name>
    <dbReference type="NCBI Taxonomy" id="43982"/>
    <lineage>
        <taxon>Eukaryota</taxon>
        <taxon>Fungi</taxon>
        <taxon>Dikarya</taxon>
        <taxon>Ascomycota</taxon>
        <taxon>Saccharomycotina</taxon>
        <taxon>Pichiomycetes</taxon>
        <taxon>Pichiales</taxon>
        <taxon>Pichiaceae</taxon>
        <taxon>Ambrosiozyma</taxon>
    </lineage>
</organism>
<sequence length="251" mass="28000">MSNINTTSKGNVTPFDRHIPKSPRSIKRNSVQQPTGMFVDPLLDGGAYHISPSPEPESIGSSGSYNHQQQRHQRSATTVAGFPYAGDYAPQSLHQHGKRQSWFSKPINFFQQFDNMIYQEFEKLNLPGLGDEQQSHLTNNYGDHDDDSSNGKREINEPIKALAGLTGGSTGVNNGEVMQSVSNSLWSFVNEVKTNLLNDPSDFNNNATSQQQQQQQQESGNKIKPMRARAPSVSSRQTYGQYTVNKHHKHN</sequence>
<feature type="compositionally biased region" description="Polar residues" evidence="1">
    <location>
        <begin position="232"/>
        <end position="244"/>
    </location>
</feature>
<accession>A0A9W6Z5M4</accession>
<evidence type="ECO:0000313" key="3">
    <source>
        <dbReference type="Proteomes" id="UP001165063"/>
    </source>
</evidence>
<feature type="region of interest" description="Disordered" evidence="1">
    <location>
        <begin position="197"/>
        <end position="251"/>
    </location>
</feature>
<feature type="compositionally biased region" description="Polar residues" evidence="1">
    <location>
        <begin position="1"/>
        <end position="11"/>
    </location>
</feature>
<dbReference type="AlphaFoldDB" id="A0A9W6Z5M4"/>
<keyword evidence="3" id="KW-1185">Reference proteome</keyword>
<proteinExistence type="predicted"/>